<dbReference type="SUPFAM" id="SSF48264">
    <property type="entry name" value="Cytochrome P450"/>
    <property type="match status" value="1"/>
</dbReference>
<dbReference type="GO" id="GO:0005506">
    <property type="term" value="F:iron ion binding"/>
    <property type="evidence" value="ECO:0007669"/>
    <property type="project" value="InterPro"/>
</dbReference>
<dbReference type="InterPro" id="IPR036396">
    <property type="entry name" value="Cyt_P450_sf"/>
</dbReference>
<dbReference type="Pfam" id="PF00067">
    <property type="entry name" value="p450"/>
    <property type="match status" value="1"/>
</dbReference>
<evidence type="ECO:0000256" key="2">
    <source>
        <dbReference type="ARBA" id="ARBA00022617"/>
    </source>
</evidence>
<dbReference type="InterPro" id="IPR001128">
    <property type="entry name" value="Cyt_P450"/>
</dbReference>
<keyword evidence="6" id="KW-0503">Monooxygenase</keyword>
<gene>
    <name evidence="8" type="ORF">OSB1V03_LOCUS7721</name>
</gene>
<comment type="similarity">
    <text evidence="1">Belongs to the cytochrome P450 family.</text>
</comment>
<dbReference type="EMBL" id="OC859189">
    <property type="protein sequence ID" value="CAD7627291.1"/>
    <property type="molecule type" value="Genomic_DNA"/>
</dbReference>
<keyword evidence="7" id="KW-0812">Transmembrane</keyword>
<keyword evidence="3" id="KW-0479">Metal-binding</keyword>
<feature type="non-terminal residue" evidence="8">
    <location>
        <position position="133"/>
    </location>
</feature>
<dbReference type="OrthoDB" id="7615514at2759"/>
<evidence type="ECO:0008006" key="10">
    <source>
        <dbReference type="Google" id="ProtNLM"/>
    </source>
</evidence>
<evidence type="ECO:0000256" key="1">
    <source>
        <dbReference type="ARBA" id="ARBA00010617"/>
    </source>
</evidence>
<keyword evidence="2" id="KW-0349">Heme</keyword>
<keyword evidence="7" id="KW-1133">Transmembrane helix</keyword>
<dbReference type="InterPro" id="IPR050705">
    <property type="entry name" value="Cytochrome_P450_3A"/>
</dbReference>
<evidence type="ECO:0000313" key="9">
    <source>
        <dbReference type="Proteomes" id="UP000759131"/>
    </source>
</evidence>
<evidence type="ECO:0000256" key="6">
    <source>
        <dbReference type="ARBA" id="ARBA00023033"/>
    </source>
</evidence>
<dbReference type="Gene3D" id="1.10.630.10">
    <property type="entry name" value="Cytochrome P450"/>
    <property type="match status" value="1"/>
</dbReference>
<keyword evidence="4" id="KW-0560">Oxidoreductase</keyword>
<keyword evidence="5" id="KW-0408">Iron</keyword>
<dbReference type="GO" id="GO:0020037">
    <property type="term" value="F:heme binding"/>
    <property type="evidence" value="ECO:0007669"/>
    <property type="project" value="InterPro"/>
</dbReference>
<keyword evidence="7" id="KW-0472">Membrane</keyword>
<evidence type="ECO:0000256" key="4">
    <source>
        <dbReference type="ARBA" id="ARBA00023002"/>
    </source>
</evidence>
<evidence type="ECO:0000256" key="5">
    <source>
        <dbReference type="ARBA" id="ARBA00023004"/>
    </source>
</evidence>
<reference evidence="8" key="1">
    <citation type="submission" date="2020-11" db="EMBL/GenBank/DDBJ databases">
        <authorList>
            <person name="Tran Van P."/>
        </authorList>
    </citation>
    <scope>NUCLEOTIDE SEQUENCE</scope>
</reference>
<dbReference type="GO" id="GO:0008395">
    <property type="term" value="F:steroid hydroxylase activity"/>
    <property type="evidence" value="ECO:0007669"/>
    <property type="project" value="TreeGrafter"/>
</dbReference>
<evidence type="ECO:0000256" key="7">
    <source>
        <dbReference type="SAM" id="Phobius"/>
    </source>
</evidence>
<sequence length="133" mass="15854">MLFDLSIWLISWITVLSALPLIYWRMTQNFNYWRKRGLNGPKPYPRVGTNIYHFFKPMTFVDVQRFKVFGKVYGLFNGTKPVLSIANPALIQQIMVKDFHLFSDRKTRPYQHPVLFKNVFHASGDDWKRLRTI</sequence>
<dbReference type="Proteomes" id="UP000759131">
    <property type="component" value="Unassembled WGS sequence"/>
</dbReference>
<evidence type="ECO:0000313" key="8">
    <source>
        <dbReference type="EMBL" id="CAD7627291.1"/>
    </source>
</evidence>
<dbReference type="PANTHER" id="PTHR24302:SF15">
    <property type="entry name" value="FATTY-ACID PEROXYGENASE"/>
    <property type="match status" value="1"/>
</dbReference>
<dbReference type="EMBL" id="CAJPIZ010004614">
    <property type="protein sequence ID" value="CAG2107721.1"/>
    <property type="molecule type" value="Genomic_DNA"/>
</dbReference>
<organism evidence="8">
    <name type="scientific">Medioppia subpectinata</name>
    <dbReference type="NCBI Taxonomy" id="1979941"/>
    <lineage>
        <taxon>Eukaryota</taxon>
        <taxon>Metazoa</taxon>
        <taxon>Ecdysozoa</taxon>
        <taxon>Arthropoda</taxon>
        <taxon>Chelicerata</taxon>
        <taxon>Arachnida</taxon>
        <taxon>Acari</taxon>
        <taxon>Acariformes</taxon>
        <taxon>Sarcoptiformes</taxon>
        <taxon>Oribatida</taxon>
        <taxon>Brachypylina</taxon>
        <taxon>Oppioidea</taxon>
        <taxon>Oppiidae</taxon>
        <taxon>Medioppia</taxon>
    </lineage>
</organism>
<proteinExistence type="inferred from homology"/>
<dbReference type="GO" id="GO:0016705">
    <property type="term" value="F:oxidoreductase activity, acting on paired donors, with incorporation or reduction of molecular oxygen"/>
    <property type="evidence" value="ECO:0007669"/>
    <property type="project" value="InterPro"/>
</dbReference>
<keyword evidence="9" id="KW-1185">Reference proteome</keyword>
<evidence type="ECO:0000256" key="3">
    <source>
        <dbReference type="ARBA" id="ARBA00022723"/>
    </source>
</evidence>
<accession>A0A7R9KQ38</accession>
<protein>
    <recommendedName>
        <fullName evidence="10">Cytochrome P450</fullName>
    </recommendedName>
</protein>
<feature type="transmembrane region" description="Helical" evidence="7">
    <location>
        <begin position="6"/>
        <end position="26"/>
    </location>
</feature>
<dbReference type="PANTHER" id="PTHR24302">
    <property type="entry name" value="CYTOCHROME P450 FAMILY 3"/>
    <property type="match status" value="1"/>
</dbReference>
<name>A0A7R9KQ38_9ACAR</name>
<dbReference type="AlphaFoldDB" id="A0A7R9KQ38"/>